<comment type="similarity">
    <text evidence="1">Belongs to the outer membrane OOP (TC 1.B.6) superfamily. OmpA family.</text>
</comment>
<dbReference type="eggNOG" id="COG3637">
    <property type="taxonomic scope" value="Bacteria"/>
</dbReference>
<keyword evidence="2" id="KW-0626">Porin</keyword>
<dbReference type="InterPro" id="IPR006665">
    <property type="entry name" value="OmpA-like"/>
</dbReference>
<dbReference type="PROSITE" id="PS51123">
    <property type="entry name" value="OMPA_2"/>
    <property type="match status" value="1"/>
</dbReference>
<proteinExistence type="inferred from homology"/>
<dbReference type="InterPro" id="IPR036737">
    <property type="entry name" value="OmpA-like_sf"/>
</dbReference>
<sequence>MNISNHFIKSMVLLTTFYSIPFAVMASTSSDGLYAGANMGWSQYYNNNDFTRGHENNDIGVGGYIGYQLNPYFSLENGILILGDAEGDKNSSMTVQGYQLSGKISYPVSNTDIYTRLGGMWYRSDYTRDDTNDSKVGTGIAPLISLGIEYAWNYNITSRVEYQWVGNIKNDAATSANVDNGLLSVGFSYHFGAQSSPSTTAVAMHQEQPAAAPVVPQSSQELSLFYGFNEYTLTHANQQKIIDYFHDLAKHNGSVNNIKLSLHGYSDTLGSEKNNNFISKKRAEGVKKFLLLLGMREENITVKPEGSTSKFTEQLNGSADKETEQSVKALAKNRQTLIISY</sequence>
<feature type="signal peptide" evidence="6">
    <location>
        <begin position="1"/>
        <end position="26"/>
    </location>
</feature>
<reference evidence="8 9" key="1">
    <citation type="submission" date="2010-02" db="EMBL/GenBank/DDBJ databases">
        <authorList>
            <person name="Weinstock G."/>
            <person name="Sodergren E."/>
            <person name="Clifton S."/>
            <person name="Fulton L."/>
            <person name="Fulton B."/>
            <person name="Courtney L."/>
            <person name="Fronick C."/>
            <person name="Harrison M."/>
            <person name="Strong C."/>
            <person name="Farmer C."/>
            <person name="Delahaunty K."/>
            <person name="Markovic C."/>
            <person name="Hall O."/>
            <person name="Minx P."/>
            <person name="Tomlinson C."/>
            <person name="Mitreva M."/>
            <person name="Nelson J."/>
            <person name="Hou S."/>
            <person name="Wollam A."/>
            <person name="Pepin K.H."/>
            <person name="Johnson M."/>
            <person name="Bhonagiri V."/>
            <person name="Zhang X."/>
            <person name="Suruliraj S."/>
            <person name="Warren W."/>
            <person name="Chinwalla A."/>
            <person name="Mardis E.R."/>
            <person name="Wilson R.K."/>
        </authorList>
    </citation>
    <scope>NUCLEOTIDE SEQUENCE [LARGE SCALE GENOMIC DNA]</scope>
    <source>
        <strain evidence="8 9">ATCC 29220</strain>
    </source>
</reference>
<dbReference type="Proteomes" id="UP000003880">
    <property type="component" value="Unassembled WGS sequence"/>
</dbReference>
<dbReference type="GO" id="GO:0046930">
    <property type="term" value="C:pore complex"/>
    <property type="evidence" value="ECO:0007669"/>
    <property type="project" value="UniProtKB-KW"/>
</dbReference>
<comment type="caution">
    <text evidence="8">The sequence shown here is derived from an EMBL/GenBank/DDBJ whole genome shotgun (WGS) entry which is preliminary data.</text>
</comment>
<dbReference type="Pfam" id="PF00691">
    <property type="entry name" value="OmpA"/>
    <property type="match status" value="1"/>
</dbReference>
<dbReference type="GO" id="GO:0015288">
    <property type="term" value="F:porin activity"/>
    <property type="evidence" value="ECO:0007669"/>
    <property type="project" value="UniProtKB-KW"/>
</dbReference>
<dbReference type="InterPro" id="IPR011250">
    <property type="entry name" value="OMP/PagP_B-barrel"/>
</dbReference>
<dbReference type="Gene3D" id="3.30.1330.60">
    <property type="entry name" value="OmpA-like domain"/>
    <property type="match status" value="1"/>
</dbReference>
<evidence type="ECO:0000256" key="4">
    <source>
        <dbReference type="PROSITE-ProRule" id="PRU00473"/>
    </source>
</evidence>
<dbReference type="SUPFAM" id="SSF103088">
    <property type="entry name" value="OmpA-like"/>
    <property type="match status" value="1"/>
</dbReference>
<accession>D4BKH4</accession>
<organism evidence="8 9">
    <name type="scientific">Citrobacter youngae ATCC 29220</name>
    <dbReference type="NCBI Taxonomy" id="500640"/>
    <lineage>
        <taxon>Bacteria</taxon>
        <taxon>Pseudomonadati</taxon>
        <taxon>Pseudomonadota</taxon>
        <taxon>Gammaproteobacteria</taxon>
        <taxon>Enterobacterales</taxon>
        <taxon>Enterobacteriaceae</taxon>
        <taxon>Citrobacter</taxon>
        <taxon>Citrobacter freundii complex</taxon>
    </lineage>
</organism>
<evidence type="ECO:0000256" key="6">
    <source>
        <dbReference type="SAM" id="SignalP"/>
    </source>
</evidence>
<protein>
    <recommendedName>
        <fullName evidence="3">Outer membrane protein A</fullName>
    </recommendedName>
</protein>
<evidence type="ECO:0000259" key="7">
    <source>
        <dbReference type="PROSITE" id="PS51123"/>
    </source>
</evidence>
<dbReference type="InterPro" id="IPR002368">
    <property type="entry name" value="OmpA"/>
</dbReference>
<keyword evidence="2" id="KW-0813">Transport</keyword>
<evidence type="ECO:0000313" key="9">
    <source>
        <dbReference type="Proteomes" id="UP000003880"/>
    </source>
</evidence>
<dbReference type="Pfam" id="PF01389">
    <property type="entry name" value="OmpA_membrane"/>
    <property type="match status" value="1"/>
</dbReference>
<dbReference type="AlphaFoldDB" id="D4BKH4"/>
<gene>
    <name evidence="8" type="ORF">CIT292_11051</name>
</gene>
<keyword evidence="2" id="KW-0406">Ion transport</keyword>
<evidence type="ECO:0000256" key="5">
    <source>
        <dbReference type="RuleBase" id="RU003859"/>
    </source>
</evidence>
<dbReference type="InterPro" id="IPR000498">
    <property type="entry name" value="OmpA-like_TM_dom"/>
</dbReference>
<keyword evidence="6" id="KW-0732">Signal</keyword>
<keyword evidence="8" id="KW-0812">Transmembrane</keyword>
<feature type="chain" id="PRO_5003054982" description="Outer membrane protein A" evidence="6">
    <location>
        <begin position="27"/>
        <end position="341"/>
    </location>
</feature>
<dbReference type="Gene3D" id="2.40.160.20">
    <property type="match status" value="1"/>
</dbReference>
<evidence type="ECO:0000256" key="3">
    <source>
        <dbReference type="ARBA" id="ARBA00029539"/>
    </source>
</evidence>
<feature type="domain" description="OmpA-like" evidence="7">
    <location>
        <begin position="213"/>
        <end position="341"/>
    </location>
</feature>
<evidence type="ECO:0000256" key="2">
    <source>
        <dbReference type="ARBA" id="ARBA00023114"/>
    </source>
</evidence>
<dbReference type="HOGENOM" id="CLU_031536_0_0_6"/>
<dbReference type="PRINTS" id="PR01022">
    <property type="entry name" value="OUTRMMBRANEA"/>
</dbReference>
<dbReference type="EMBL" id="ABWL02000031">
    <property type="protein sequence ID" value="EFE05605.1"/>
    <property type="molecule type" value="Genomic_DNA"/>
</dbReference>
<dbReference type="GO" id="GO:0009279">
    <property type="term" value="C:cell outer membrane"/>
    <property type="evidence" value="ECO:0007669"/>
    <property type="project" value="InterPro"/>
</dbReference>
<evidence type="ECO:0000256" key="1">
    <source>
        <dbReference type="ARBA" id="ARBA00005710"/>
    </source>
</evidence>
<dbReference type="SUPFAM" id="SSF56925">
    <property type="entry name" value="OMPA-like"/>
    <property type="match status" value="1"/>
</dbReference>
<keyword evidence="4 5" id="KW-0472">Membrane</keyword>
<evidence type="ECO:0000313" key="8">
    <source>
        <dbReference type="EMBL" id="EFE05605.1"/>
    </source>
</evidence>
<name>D4BKH4_9ENTR</name>